<dbReference type="Gene3D" id="1.10.10.10">
    <property type="entry name" value="Winged helix-like DNA-binding domain superfamily/Winged helix DNA-binding domain"/>
    <property type="match status" value="1"/>
</dbReference>
<feature type="domain" description="HTH arsR-type" evidence="4">
    <location>
        <begin position="15"/>
        <end position="109"/>
    </location>
</feature>
<organism evidence="5 6">
    <name type="scientific">Saccharibacillus kuerlensis</name>
    <dbReference type="NCBI Taxonomy" id="459527"/>
    <lineage>
        <taxon>Bacteria</taxon>
        <taxon>Bacillati</taxon>
        <taxon>Bacillota</taxon>
        <taxon>Bacilli</taxon>
        <taxon>Bacillales</taxon>
        <taxon>Paenibacillaceae</taxon>
        <taxon>Saccharibacillus</taxon>
    </lineage>
</organism>
<dbReference type="InterPro" id="IPR011991">
    <property type="entry name" value="ArsR-like_HTH"/>
</dbReference>
<dbReference type="InterPro" id="IPR036388">
    <property type="entry name" value="WH-like_DNA-bd_sf"/>
</dbReference>
<keyword evidence="1" id="KW-0805">Transcription regulation</keyword>
<evidence type="ECO:0000313" key="6">
    <source>
        <dbReference type="Proteomes" id="UP000606653"/>
    </source>
</evidence>
<dbReference type="PRINTS" id="PR00778">
    <property type="entry name" value="HTHARSR"/>
</dbReference>
<dbReference type="InterPro" id="IPR001845">
    <property type="entry name" value="HTH_ArsR_DNA-bd_dom"/>
</dbReference>
<name>A0ABQ2KYF5_9BACL</name>
<reference evidence="6" key="1">
    <citation type="journal article" date="2019" name="Int. J. Syst. Evol. Microbiol.">
        <title>The Global Catalogue of Microorganisms (GCM) 10K type strain sequencing project: providing services to taxonomists for standard genome sequencing and annotation.</title>
        <authorList>
            <consortium name="The Broad Institute Genomics Platform"/>
            <consortium name="The Broad Institute Genome Sequencing Center for Infectious Disease"/>
            <person name="Wu L."/>
            <person name="Ma J."/>
        </authorList>
    </citation>
    <scope>NUCLEOTIDE SEQUENCE [LARGE SCALE GENOMIC DNA]</scope>
    <source>
        <strain evidence="6">CGMCC 1.6964</strain>
    </source>
</reference>
<evidence type="ECO:0000313" key="5">
    <source>
        <dbReference type="EMBL" id="GGN94433.1"/>
    </source>
</evidence>
<accession>A0ABQ2KYF5</accession>
<keyword evidence="6" id="KW-1185">Reference proteome</keyword>
<dbReference type="Proteomes" id="UP000606653">
    <property type="component" value="Unassembled WGS sequence"/>
</dbReference>
<dbReference type="EMBL" id="BMLN01000002">
    <property type="protein sequence ID" value="GGN94433.1"/>
    <property type="molecule type" value="Genomic_DNA"/>
</dbReference>
<dbReference type="SMART" id="SM00418">
    <property type="entry name" value="HTH_ARSR"/>
    <property type="match status" value="1"/>
</dbReference>
<evidence type="ECO:0000256" key="2">
    <source>
        <dbReference type="ARBA" id="ARBA00023125"/>
    </source>
</evidence>
<evidence type="ECO:0000256" key="3">
    <source>
        <dbReference type="ARBA" id="ARBA00023163"/>
    </source>
</evidence>
<evidence type="ECO:0000256" key="1">
    <source>
        <dbReference type="ARBA" id="ARBA00023015"/>
    </source>
</evidence>
<gene>
    <name evidence="5" type="ORF">GCM10010969_09190</name>
</gene>
<dbReference type="PANTHER" id="PTHR33154:SF33">
    <property type="entry name" value="TRANSCRIPTIONAL REPRESSOR SDPR"/>
    <property type="match status" value="1"/>
</dbReference>
<dbReference type="PROSITE" id="PS50987">
    <property type="entry name" value="HTH_ARSR_2"/>
    <property type="match status" value="1"/>
</dbReference>
<keyword evidence="3" id="KW-0804">Transcription</keyword>
<dbReference type="SUPFAM" id="SSF46785">
    <property type="entry name" value="Winged helix' DNA-binding domain"/>
    <property type="match status" value="1"/>
</dbReference>
<dbReference type="Pfam" id="PF12840">
    <property type="entry name" value="HTH_20"/>
    <property type="match status" value="1"/>
</dbReference>
<dbReference type="NCBIfam" id="NF033788">
    <property type="entry name" value="HTH_metalloreg"/>
    <property type="match status" value="1"/>
</dbReference>
<dbReference type="InterPro" id="IPR051081">
    <property type="entry name" value="HTH_MetalResp_TranReg"/>
</dbReference>
<dbReference type="PANTHER" id="PTHR33154">
    <property type="entry name" value="TRANSCRIPTIONAL REGULATOR, ARSR FAMILY"/>
    <property type="match status" value="1"/>
</dbReference>
<evidence type="ECO:0000259" key="4">
    <source>
        <dbReference type="PROSITE" id="PS50987"/>
    </source>
</evidence>
<comment type="caution">
    <text evidence="5">The sequence shown here is derived from an EMBL/GenBank/DDBJ whole genome shotgun (WGS) entry which is preliminary data.</text>
</comment>
<dbReference type="InterPro" id="IPR036390">
    <property type="entry name" value="WH_DNA-bd_sf"/>
</dbReference>
<dbReference type="CDD" id="cd00090">
    <property type="entry name" value="HTH_ARSR"/>
    <property type="match status" value="1"/>
</dbReference>
<keyword evidence="2" id="KW-0238">DNA-binding</keyword>
<sequence>MNKMQNKGSWIVRLRRDDMDEENTTLFAALAEPSRMRIVSLLRSGPLSVGEIAERLEMRQPQASKHLKVLQQAGVVEVRAEANRRHYRLRSEPFQEMENWLAGYQRLWNERFDRLDDYLRNEEE</sequence>
<protein>
    <submittedName>
        <fullName evidence="5">Transcriptional regulator</fullName>
    </submittedName>
</protein>
<proteinExistence type="predicted"/>